<sequence length="569" mass="61032">MSAQANLEGVSSAWARSTNAKALSKAREAYKETLQRYAAAAPSAGNVPPSQTDDRAPAARAISAVPAKRKRQPTPKGANDGDPSSTYAEPHSAARPIVAMRIRTRSQSVNAQASTLDEQEPKREDEEPLAFAAGERRSQSPEQLSDDPPPCDIRMVIEPKRAKGWVADEEKVEEQCVNGSACWIPLDRQKRHRNMRNTAITDVTVRPKYRFLVGRYSNFADLSDAIRERYGVQSSAQPTLAALAAISASADNGDTELLCFTEPGASIDASHLCGENMCFNPEHVVLERRDLNTNRDRCHGGELASRCAHEPRCLERVQPKWFAVSPSKPKLQKPELGSTSQTSQDGAASGREMPSPTPCPSQRLAVAAASSSTASARSPIASVAPTPTEPTAARLASTPKKRALARWQPRAATPFSRETAPVEHAKTVRFARDIEMLGARSGDEAADGSPSSDEAQLAMLQAVLHCPDDDIFASATRIEDAYFEVATGSAPQAPVLGHGVKPAVVDASVGAESVESVEAQLELATDETAVEATQTVEPAVEAIPLAEGVVASEGRRPWFFSRLFAAWQG</sequence>
<organism evidence="3 4">
    <name type="scientific">Rhodotorula diobovata</name>
    <dbReference type="NCBI Taxonomy" id="5288"/>
    <lineage>
        <taxon>Eukaryota</taxon>
        <taxon>Fungi</taxon>
        <taxon>Dikarya</taxon>
        <taxon>Basidiomycota</taxon>
        <taxon>Pucciniomycotina</taxon>
        <taxon>Microbotryomycetes</taxon>
        <taxon>Sporidiobolales</taxon>
        <taxon>Sporidiobolaceae</taxon>
        <taxon>Rhodotorula</taxon>
    </lineage>
</organism>
<dbReference type="EMBL" id="SOZI01000235">
    <property type="protein sequence ID" value="TNY17163.1"/>
    <property type="molecule type" value="Genomic_DNA"/>
</dbReference>
<dbReference type="Pfam" id="PF05551">
    <property type="entry name" value="zf-His_Me_endon"/>
    <property type="match status" value="1"/>
</dbReference>
<keyword evidence="4" id="KW-1185">Reference proteome</keyword>
<evidence type="ECO:0000313" key="3">
    <source>
        <dbReference type="EMBL" id="TNY17163.1"/>
    </source>
</evidence>
<feature type="region of interest" description="Disordered" evidence="1">
    <location>
        <begin position="39"/>
        <end position="94"/>
    </location>
</feature>
<feature type="region of interest" description="Disordered" evidence="1">
    <location>
        <begin position="324"/>
        <end position="403"/>
    </location>
</feature>
<dbReference type="AlphaFoldDB" id="A0A5C5FJX7"/>
<dbReference type="InterPro" id="IPR008704">
    <property type="entry name" value="Endonuclease_Zinc-binding_loop"/>
</dbReference>
<gene>
    <name evidence="3" type="ORF">DMC30DRAFT_137829</name>
</gene>
<feature type="region of interest" description="Disordered" evidence="1">
    <location>
        <begin position="1"/>
        <end position="26"/>
    </location>
</feature>
<dbReference type="Proteomes" id="UP000311382">
    <property type="component" value="Unassembled WGS sequence"/>
</dbReference>
<feature type="region of interest" description="Disordered" evidence="1">
    <location>
        <begin position="106"/>
        <end position="152"/>
    </location>
</feature>
<feature type="domain" description="Zinc-binding loop region of homing endonuclease" evidence="2">
    <location>
        <begin position="241"/>
        <end position="317"/>
    </location>
</feature>
<feature type="compositionally biased region" description="Polar residues" evidence="1">
    <location>
        <begin position="106"/>
        <end position="116"/>
    </location>
</feature>
<dbReference type="SUPFAM" id="SSF54060">
    <property type="entry name" value="His-Me finger endonucleases"/>
    <property type="match status" value="1"/>
</dbReference>
<evidence type="ECO:0000259" key="2">
    <source>
        <dbReference type="Pfam" id="PF05551"/>
    </source>
</evidence>
<protein>
    <recommendedName>
        <fullName evidence="2">Zinc-binding loop region of homing endonuclease domain-containing protein</fullName>
    </recommendedName>
</protein>
<evidence type="ECO:0000313" key="4">
    <source>
        <dbReference type="Proteomes" id="UP000311382"/>
    </source>
</evidence>
<dbReference type="GO" id="GO:0004519">
    <property type="term" value="F:endonuclease activity"/>
    <property type="evidence" value="ECO:0007669"/>
    <property type="project" value="InterPro"/>
</dbReference>
<dbReference type="Gene3D" id="3.90.75.10">
    <property type="entry name" value="Homing Intron 3 (I-ppo) Encoded Endonuclease, Chain A"/>
    <property type="match status" value="1"/>
</dbReference>
<reference evidence="3 4" key="1">
    <citation type="submission" date="2019-03" db="EMBL/GenBank/DDBJ databases">
        <title>Rhodosporidium diobovatum UCD-FST 08-225 genome sequencing, assembly, and annotation.</title>
        <authorList>
            <person name="Fakankun I.U."/>
            <person name="Fristensky B."/>
            <person name="Levin D.B."/>
        </authorList>
    </citation>
    <scope>NUCLEOTIDE SEQUENCE [LARGE SCALE GENOMIC DNA]</scope>
    <source>
        <strain evidence="3 4">UCD-FST 08-225</strain>
    </source>
</reference>
<feature type="compositionally biased region" description="Polar residues" evidence="1">
    <location>
        <begin position="337"/>
        <end position="346"/>
    </location>
</feature>
<accession>A0A5C5FJX7</accession>
<dbReference type="InterPro" id="IPR044930">
    <property type="entry name" value="Homing_endonuclease_His-Me"/>
</dbReference>
<evidence type="ECO:0000256" key="1">
    <source>
        <dbReference type="SAM" id="MobiDB-lite"/>
    </source>
</evidence>
<proteinExistence type="predicted"/>
<comment type="caution">
    <text evidence="3">The sequence shown here is derived from an EMBL/GenBank/DDBJ whole genome shotgun (WGS) entry which is preliminary data.</text>
</comment>
<dbReference type="InterPro" id="IPR044925">
    <property type="entry name" value="His-Me_finger_sf"/>
</dbReference>
<feature type="compositionally biased region" description="Low complexity" evidence="1">
    <location>
        <begin position="365"/>
        <end position="382"/>
    </location>
</feature>
<name>A0A5C5FJX7_9BASI</name>